<evidence type="ECO:0000256" key="14">
    <source>
        <dbReference type="ARBA" id="ARBA00023288"/>
    </source>
</evidence>
<feature type="region of interest" description="Disordered" evidence="15">
    <location>
        <begin position="106"/>
        <end position="132"/>
    </location>
</feature>
<accession>W4L7Z7</accession>
<dbReference type="Proteomes" id="UP000019141">
    <property type="component" value="Unassembled WGS sequence"/>
</dbReference>
<comment type="subcellular location">
    <subcellularLocation>
        <location evidence="1">Cell outer membrane</location>
        <topology evidence="1">Multi-pass membrane protein</topology>
    </subcellularLocation>
</comment>
<evidence type="ECO:0000256" key="13">
    <source>
        <dbReference type="ARBA" id="ARBA00023237"/>
    </source>
</evidence>
<evidence type="ECO:0000256" key="15">
    <source>
        <dbReference type="SAM" id="MobiDB-lite"/>
    </source>
</evidence>
<feature type="domain" description="SLBB" evidence="17">
    <location>
        <begin position="418"/>
        <end position="497"/>
    </location>
</feature>
<dbReference type="GO" id="GO:0046930">
    <property type="term" value="C:pore complex"/>
    <property type="evidence" value="ECO:0007669"/>
    <property type="project" value="UniProtKB-KW"/>
</dbReference>
<dbReference type="Pfam" id="PF02563">
    <property type="entry name" value="Poly_export"/>
    <property type="match status" value="1"/>
</dbReference>
<keyword evidence="8" id="KW-0625">Polysaccharide transport</keyword>
<evidence type="ECO:0000256" key="8">
    <source>
        <dbReference type="ARBA" id="ARBA00023047"/>
    </source>
</evidence>
<evidence type="ECO:0000256" key="11">
    <source>
        <dbReference type="ARBA" id="ARBA00023136"/>
    </source>
</evidence>
<evidence type="ECO:0000256" key="12">
    <source>
        <dbReference type="ARBA" id="ARBA00023139"/>
    </source>
</evidence>
<evidence type="ECO:0000313" key="18">
    <source>
        <dbReference type="EMBL" id="ETW93775.1"/>
    </source>
</evidence>
<evidence type="ECO:0000256" key="1">
    <source>
        <dbReference type="ARBA" id="ARBA00004571"/>
    </source>
</evidence>
<keyword evidence="13" id="KW-0998">Cell outer membrane</keyword>
<evidence type="ECO:0000259" key="17">
    <source>
        <dbReference type="Pfam" id="PF22461"/>
    </source>
</evidence>
<sequence>MLSAIEVQSEGDHMQIVLSGSQPFEAEFANHDDPLRLTVQVAPAQIQQPQKVQIGRGGIESVQLQAISGPERRARLDVHLHERAFYRLTKKPDRLTIGVQLPEPSDALSGALAPAPPPEEPANAPEADAEAAPSVPVLPEIREYRVGAGDELAITVYGEPELTQTYIVTERGDLAFQFVGAVPVAELTTNEVAAALRRALSPTYVLDPQVTVEVKTYKSQRVFVVGATSPATFNLQKDTTLIEILSQIEGLESNSHLLVYRRGHAQDNGANAAQGYASEAIRVDLDRLLRQGDMSLNFVLQPRDVIYVPTALRKGGELVFVVGAIQPQTFPLQEGMTLIEVLSKLTALENRTHVLVYRRAQQGDNPPVDKPGSEEDAIRVDLERLLRQGDMSLNLVLEARDVIYAPNASQGGAVSNSITVFGEVKRPGPIDLPENGMTILEAIAGAGGFAQWAAPKRTRVLRLEDGKERTIVIDVAAIMRGKLSQNIELKPNDVVVVPERTLF</sequence>
<evidence type="ECO:0000256" key="7">
    <source>
        <dbReference type="ARBA" id="ARBA00022729"/>
    </source>
</evidence>
<evidence type="ECO:0000313" key="19">
    <source>
        <dbReference type="Proteomes" id="UP000019141"/>
    </source>
</evidence>
<evidence type="ECO:0000259" key="16">
    <source>
        <dbReference type="Pfam" id="PF02563"/>
    </source>
</evidence>
<dbReference type="PANTHER" id="PTHR33619">
    <property type="entry name" value="POLYSACCHARIDE EXPORT PROTEIN GFCE-RELATED"/>
    <property type="match status" value="1"/>
</dbReference>
<gene>
    <name evidence="18" type="ORF">ETSY1_37740</name>
</gene>
<dbReference type="EMBL" id="AZHW01001175">
    <property type="protein sequence ID" value="ETW93775.1"/>
    <property type="molecule type" value="Genomic_DNA"/>
</dbReference>
<evidence type="ECO:0000256" key="5">
    <source>
        <dbReference type="ARBA" id="ARBA00022597"/>
    </source>
</evidence>
<evidence type="ECO:0000256" key="2">
    <source>
        <dbReference type="ARBA" id="ARBA00009450"/>
    </source>
</evidence>
<keyword evidence="4" id="KW-1134">Transmembrane beta strand</keyword>
<dbReference type="GO" id="GO:0015288">
    <property type="term" value="F:porin activity"/>
    <property type="evidence" value="ECO:0007669"/>
    <property type="project" value="UniProtKB-KW"/>
</dbReference>
<evidence type="ECO:0000256" key="9">
    <source>
        <dbReference type="ARBA" id="ARBA00023065"/>
    </source>
</evidence>
<proteinExistence type="inferred from homology"/>
<dbReference type="Pfam" id="PF22461">
    <property type="entry name" value="SLBB_2"/>
    <property type="match status" value="1"/>
</dbReference>
<feature type="compositionally biased region" description="Low complexity" evidence="15">
    <location>
        <begin position="121"/>
        <end position="132"/>
    </location>
</feature>
<keyword evidence="19" id="KW-1185">Reference proteome</keyword>
<dbReference type="HOGENOM" id="CLU_486348_0_0_7"/>
<dbReference type="GO" id="GO:0015159">
    <property type="term" value="F:polysaccharide transmembrane transporter activity"/>
    <property type="evidence" value="ECO:0007669"/>
    <property type="project" value="InterPro"/>
</dbReference>
<evidence type="ECO:0000256" key="10">
    <source>
        <dbReference type="ARBA" id="ARBA00023114"/>
    </source>
</evidence>
<evidence type="ECO:0000256" key="6">
    <source>
        <dbReference type="ARBA" id="ARBA00022692"/>
    </source>
</evidence>
<keyword evidence="12" id="KW-0564">Palmitate</keyword>
<protein>
    <submittedName>
        <fullName evidence="18">Uncharacterized protein</fullName>
    </submittedName>
</protein>
<dbReference type="InterPro" id="IPR049712">
    <property type="entry name" value="Poly_export"/>
</dbReference>
<name>W4L7Z7_ENTF1</name>
<dbReference type="PANTHER" id="PTHR33619:SF3">
    <property type="entry name" value="POLYSACCHARIDE EXPORT PROTEIN GFCE-RELATED"/>
    <property type="match status" value="1"/>
</dbReference>
<dbReference type="InterPro" id="IPR054765">
    <property type="entry name" value="SLBB_dom"/>
</dbReference>
<keyword evidence="6" id="KW-0812">Transmembrane</keyword>
<reference evidence="18 19" key="1">
    <citation type="journal article" date="2014" name="Nature">
        <title>An environmental bacterial taxon with a large and distinct metabolic repertoire.</title>
        <authorList>
            <person name="Wilson M.C."/>
            <person name="Mori T."/>
            <person name="Ruckert C."/>
            <person name="Uria A.R."/>
            <person name="Helf M.J."/>
            <person name="Takada K."/>
            <person name="Gernert C."/>
            <person name="Steffens U.A."/>
            <person name="Heycke N."/>
            <person name="Schmitt S."/>
            <person name="Rinke C."/>
            <person name="Helfrich E.J."/>
            <person name="Brachmann A.O."/>
            <person name="Gurgui C."/>
            <person name="Wakimoto T."/>
            <person name="Kracht M."/>
            <person name="Crusemann M."/>
            <person name="Hentschel U."/>
            <person name="Abe I."/>
            <person name="Matsunaga S."/>
            <person name="Kalinowski J."/>
            <person name="Takeyama H."/>
            <person name="Piel J."/>
        </authorList>
    </citation>
    <scope>NUCLEOTIDE SEQUENCE [LARGE SCALE GENOMIC DNA]</scope>
    <source>
        <strain evidence="19">TSY1</strain>
    </source>
</reference>
<keyword evidence="5" id="KW-0762">Sugar transport</keyword>
<keyword evidence="9" id="KW-0406">Ion transport</keyword>
<dbReference type="Gene3D" id="2.60.40.3500">
    <property type="match status" value="1"/>
</dbReference>
<dbReference type="InterPro" id="IPR003715">
    <property type="entry name" value="Poly_export_N"/>
</dbReference>
<keyword evidence="11" id="KW-0472">Membrane</keyword>
<dbReference type="Gene3D" id="3.10.560.10">
    <property type="entry name" value="Outer membrane lipoprotein wza domain like"/>
    <property type="match status" value="3"/>
</dbReference>
<organism evidence="18 19">
    <name type="scientific">Entotheonella factor</name>
    <dbReference type="NCBI Taxonomy" id="1429438"/>
    <lineage>
        <taxon>Bacteria</taxon>
        <taxon>Pseudomonadati</taxon>
        <taxon>Nitrospinota/Tectimicrobiota group</taxon>
        <taxon>Candidatus Tectimicrobiota</taxon>
        <taxon>Candidatus Entotheonellia</taxon>
        <taxon>Candidatus Entotheonellales</taxon>
        <taxon>Candidatus Entotheonellaceae</taxon>
        <taxon>Candidatus Entotheonella</taxon>
    </lineage>
</organism>
<keyword evidence="7" id="KW-0732">Signal</keyword>
<evidence type="ECO:0000256" key="4">
    <source>
        <dbReference type="ARBA" id="ARBA00022452"/>
    </source>
</evidence>
<feature type="domain" description="Polysaccharide export protein N-terminal" evidence="16">
    <location>
        <begin position="142"/>
        <end position="215"/>
    </location>
</feature>
<keyword evidence="14" id="KW-0449">Lipoprotein</keyword>
<dbReference type="GO" id="GO:0006811">
    <property type="term" value="P:monoatomic ion transport"/>
    <property type="evidence" value="ECO:0007669"/>
    <property type="project" value="UniProtKB-KW"/>
</dbReference>
<keyword evidence="3" id="KW-0813">Transport</keyword>
<dbReference type="GO" id="GO:0009279">
    <property type="term" value="C:cell outer membrane"/>
    <property type="evidence" value="ECO:0007669"/>
    <property type="project" value="UniProtKB-SubCell"/>
</dbReference>
<comment type="caution">
    <text evidence="18">The sequence shown here is derived from an EMBL/GenBank/DDBJ whole genome shotgun (WGS) entry which is preliminary data.</text>
</comment>
<keyword evidence="10" id="KW-0626">Porin</keyword>
<comment type="similarity">
    <text evidence="2">Belongs to the BexD/CtrA/VexA family.</text>
</comment>
<evidence type="ECO:0000256" key="3">
    <source>
        <dbReference type="ARBA" id="ARBA00022448"/>
    </source>
</evidence>
<dbReference type="AlphaFoldDB" id="W4L7Z7"/>